<feature type="compositionally biased region" description="Polar residues" evidence="5">
    <location>
        <begin position="1330"/>
        <end position="1339"/>
    </location>
</feature>
<dbReference type="GO" id="GO:0043023">
    <property type="term" value="F:ribosomal large subunit binding"/>
    <property type="evidence" value="ECO:0007669"/>
    <property type="project" value="TreeGrafter"/>
</dbReference>
<keyword evidence="4" id="KW-0175">Coiled coil</keyword>
<evidence type="ECO:0008006" key="10">
    <source>
        <dbReference type="Google" id="ProtNLM"/>
    </source>
</evidence>
<reference evidence="8 9" key="1">
    <citation type="submission" date="2023-10" db="EMBL/GenBank/DDBJ databases">
        <title>Comparative genomics analysis reveals potential genetic determinants of host preference in Cryptosporidium xiaoi.</title>
        <authorList>
            <person name="Xiao L."/>
            <person name="Li J."/>
        </authorList>
    </citation>
    <scope>NUCLEOTIDE SEQUENCE [LARGE SCALE GENOMIC DNA]</scope>
    <source>
        <strain evidence="8 9">52996</strain>
    </source>
</reference>
<evidence type="ECO:0000259" key="7">
    <source>
        <dbReference type="Pfam" id="PF11923"/>
    </source>
</evidence>
<feature type="domain" description="NFACT protein C-terminal" evidence="7">
    <location>
        <begin position="1242"/>
        <end position="1329"/>
    </location>
</feature>
<dbReference type="Pfam" id="PF11923">
    <property type="entry name" value="NFACT-C"/>
    <property type="match status" value="1"/>
</dbReference>
<evidence type="ECO:0000256" key="4">
    <source>
        <dbReference type="ARBA" id="ARBA00023054"/>
    </source>
</evidence>
<evidence type="ECO:0000313" key="9">
    <source>
        <dbReference type="Proteomes" id="UP001311799"/>
    </source>
</evidence>
<dbReference type="PANTHER" id="PTHR15239">
    <property type="entry name" value="NUCLEAR EXPORT MEDIATOR FACTOR NEMF"/>
    <property type="match status" value="1"/>
</dbReference>
<dbReference type="GO" id="GO:1990116">
    <property type="term" value="P:ribosome-associated ubiquitin-dependent protein catabolic process"/>
    <property type="evidence" value="ECO:0007669"/>
    <property type="project" value="TreeGrafter"/>
</dbReference>
<protein>
    <recommendedName>
        <fullName evidence="10">NFACT RNA-binding domain-containing protein</fullName>
    </recommendedName>
</protein>
<dbReference type="PANTHER" id="PTHR15239:SF6">
    <property type="entry name" value="RIBOSOME QUALITY CONTROL COMPLEX SUBUNIT NEMF"/>
    <property type="match status" value="1"/>
</dbReference>
<dbReference type="Pfam" id="PF05670">
    <property type="entry name" value="NFACT-R_1"/>
    <property type="match status" value="1"/>
</dbReference>
<evidence type="ECO:0000256" key="2">
    <source>
        <dbReference type="ARBA" id="ARBA00008318"/>
    </source>
</evidence>
<evidence type="ECO:0000259" key="6">
    <source>
        <dbReference type="Pfam" id="PF05670"/>
    </source>
</evidence>
<evidence type="ECO:0000256" key="5">
    <source>
        <dbReference type="SAM" id="MobiDB-lite"/>
    </source>
</evidence>
<evidence type="ECO:0000256" key="1">
    <source>
        <dbReference type="ARBA" id="ARBA00004496"/>
    </source>
</evidence>
<dbReference type="Proteomes" id="UP001311799">
    <property type="component" value="Unassembled WGS sequence"/>
</dbReference>
<dbReference type="InterPro" id="IPR021846">
    <property type="entry name" value="NFACT-C"/>
</dbReference>
<feature type="region of interest" description="Disordered" evidence="5">
    <location>
        <begin position="835"/>
        <end position="855"/>
    </location>
</feature>
<feature type="compositionally biased region" description="Basic and acidic residues" evidence="5">
    <location>
        <begin position="1340"/>
        <end position="1351"/>
    </location>
</feature>
<dbReference type="GO" id="GO:0005737">
    <property type="term" value="C:cytoplasm"/>
    <property type="evidence" value="ECO:0007669"/>
    <property type="project" value="UniProtKB-SubCell"/>
</dbReference>
<feature type="domain" description="NFACT RNA-binding" evidence="6">
    <location>
        <begin position="582"/>
        <end position="693"/>
    </location>
</feature>
<keyword evidence="9" id="KW-1185">Reference proteome</keyword>
<dbReference type="InterPro" id="IPR008532">
    <property type="entry name" value="NFACT_RNA-bd"/>
</dbReference>
<comment type="caution">
    <text evidence="8">The sequence shown here is derived from an EMBL/GenBank/DDBJ whole genome shotgun (WGS) entry which is preliminary data.</text>
</comment>
<dbReference type="Pfam" id="PF05833">
    <property type="entry name" value="NFACT_N"/>
    <property type="match status" value="1"/>
</dbReference>
<gene>
    <name evidence="8" type="ORF">RS030_2244</name>
</gene>
<evidence type="ECO:0000256" key="3">
    <source>
        <dbReference type="ARBA" id="ARBA00022490"/>
    </source>
</evidence>
<dbReference type="GO" id="GO:0000049">
    <property type="term" value="F:tRNA binding"/>
    <property type="evidence" value="ECO:0007669"/>
    <property type="project" value="TreeGrafter"/>
</dbReference>
<feature type="region of interest" description="Disordered" evidence="5">
    <location>
        <begin position="879"/>
        <end position="903"/>
    </location>
</feature>
<dbReference type="GO" id="GO:0072344">
    <property type="term" value="P:rescue of stalled ribosome"/>
    <property type="evidence" value="ECO:0007669"/>
    <property type="project" value="TreeGrafter"/>
</dbReference>
<dbReference type="InterPro" id="IPR051608">
    <property type="entry name" value="RQC_Subunit_NEMF"/>
</dbReference>
<sequence>MVKSRMTAIDICAMVHDISKDIKGQKLINIYDVNNRTYLFKFGGEEKKFLLVESGIRFHTTNWKRGCEQKTSVSSISFFNNKLRRYLRNKKLVDIAQIEMDRIVRLTFGFGENIFHLILEFFVAGNIILTDLNYNILVILRETCDLSTGRLYNFKISDNYILSTSMTPLMSNSSFSASESSARLNKLKEKKYLVEELKRIFHELEVDEAKRRETKIDNQSLKKKNNKNRNGITTVDVLCSLLKFFNLSAIEELLKSEKISVHELFTESSIELYSDAFVRCISRSLGVLELLHDSPVKGSLVISISSEDEIIEGDIILNKYREDEEYVTKGKSEKLYLSYTPYIDGNEWISVPQTIPKEGLIINRLTSRFSEAVDEFYSSMDIEREAKNVIQEQKVIYSKVDKVKIDQERRLNSLFLEREACIVRAKVMESHQELLDNIIQLLRHLIATGAQWQDIWNEIQQQKKNCHKLARYIKSIDLEHDKIRIYFSPEDLDLDIFNTIEQKKKGIEFDLFVSKSIQSNVRYKYDESKQLTKKYEKTKHAYKLALNKVSKIAKKDAEKALKGLNSTTPRIKKLRSLYWFEKFHWFISTDGFLVIGGHDASQNELLFRRYLEKNDRYIHADIHGAATCIVKNPNNLPEIPITTLNEAGQMSICYSKAWVNKTVISAWWVYPDQVSKTAPSGEYLSTGSFIIRGKKNYLPPLKLEMGCALYFLVKKVENKLNDENDRALPRNHLSDSDKIDSRFNMDIKLEETSCLDDEHVNKKNHSNSTHVRFSVGDVSDVIPPLKIEHRVQFDELPPELLVSKPFNPLSIDETSNQTSSVNSIENITNLTSNIEINSDNSDESSTEKNIGSPGNTKCDYVTLEDHCLENELKLSTLTVPKSSSRRSSVDEGPPPSGFSVSTLPTPAELLSHKVEFPTTMSSSSEETIEYSSLNNLSKEQTNFNLGLKIDVSRESDKWIKSLDSSPSQRGLLKTENQANLTDSHDIFNHKVRENYRRRSIDGGPTPRGFIPDHVPSARELLQKIRFDPVDLELEHLSHLRERGRFISDAVPYLPEELQRLIMVSNQSTNKKHRFTIDTNVDLISRVDLKNSPEFNIKNITSNTYKFEKQEPAVEKASNDTLVLNEQKLNGVDTSKNSVIPSNISRRKKSKLKKVAIKYKEQSEEERKIKMMLSGSREMKTPSSIHSEDCAIKQGSNSQVKPIHISIQEKKKKEQEKLERMYKDRNVDNSIENREFQAIKNCMLTTNDSIDSELSAIIPIFAPYTCVKSFKYCVKLTPGGNLKRSKAAQDIIHQFNSLSYKEKEFNPESYEHIKALKVDDLIKNIMNPVKTSSSMGNKSDLQIDDRTRLSPI</sequence>
<dbReference type="Gene3D" id="2.30.310.10">
    <property type="entry name" value="ibrinogen binding protein from staphylococcus aureus domain"/>
    <property type="match status" value="1"/>
</dbReference>
<feature type="region of interest" description="Disordered" evidence="5">
    <location>
        <begin position="1330"/>
        <end position="1351"/>
    </location>
</feature>
<evidence type="ECO:0000313" key="8">
    <source>
        <dbReference type="EMBL" id="KAK6588868.1"/>
    </source>
</evidence>
<accession>A0AAV9XWH8</accession>
<comment type="similarity">
    <text evidence="2">Belongs to the NEMF family.</text>
</comment>
<dbReference type="GO" id="GO:1990112">
    <property type="term" value="C:RQC complex"/>
    <property type="evidence" value="ECO:0007669"/>
    <property type="project" value="TreeGrafter"/>
</dbReference>
<organism evidence="8 9">
    <name type="scientific">Cryptosporidium xiaoi</name>
    <dbReference type="NCBI Taxonomy" id="659607"/>
    <lineage>
        <taxon>Eukaryota</taxon>
        <taxon>Sar</taxon>
        <taxon>Alveolata</taxon>
        <taxon>Apicomplexa</taxon>
        <taxon>Conoidasida</taxon>
        <taxon>Coccidia</taxon>
        <taxon>Eucoccidiorida</taxon>
        <taxon>Eimeriorina</taxon>
        <taxon>Cryptosporidiidae</taxon>
        <taxon>Cryptosporidium</taxon>
    </lineage>
</organism>
<proteinExistence type="inferred from homology"/>
<keyword evidence="3" id="KW-0963">Cytoplasm</keyword>
<dbReference type="EMBL" id="JAWDEY010000022">
    <property type="protein sequence ID" value="KAK6588868.1"/>
    <property type="molecule type" value="Genomic_DNA"/>
</dbReference>
<name>A0AAV9XWH8_9CRYT</name>
<comment type="subcellular location">
    <subcellularLocation>
        <location evidence="1">Cytoplasm</location>
    </subcellularLocation>
</comment>